<evidence type="ECO:0000256" key="1">
    <source>
        <dbReference type="SAM" id="MobiDB-lite"/>
    </source>
</evidence>
<reference evidence="3 4" key="1">
    <citation type="journal article" date="2005" name="Science">
        <title>Genome sequence of Theileria parva, a bovine pathogen that transforms lymphocytes.</title>
        <authorList>
            <person name="Gardner M.J."/>
            <person name="Bishop R."/>
            <person name="Shah T."/>
            <person name="de Villiers E.P."/>
            <person name="Carlton J.M."/>
            <person name="Hall N."/>
            <person name="Ren Q."/>
            <person name="Paulsen I.T."/>
            <person name="Pain A."/>
            <person name="Berriman M."/>
            <person name="Wilson R.J.M."/>
            <person name="Sato S."/>
            <person name="Ralph S.A."/>
            <person name="Mann D.J."/>
            <person name="Xiong Z."/>
            <person name="Shallom S.J."/>
            <person name="Weidman J."/>
            <person name="Jiang L."/>
            <person name="Lynn J."/>
            <person name="Weaver B."/>
            <person name="Shoaibi A."/>
            <person name="Domingo A.R."/>
            <person name="Wasawo D."/>
            <person name="Crabtree J."/>
            <person name="Wortman J.R."/>
            <person name="Haas B."/>
            <person name="Angiuoli S.V."/>
            <person name="Creasy T.H."/>
            <person name="Lu C."/>
            <person name="Suh B."/>
            <person name="Silva J.C."/>
            <person name="Utterback T.R."/>
            <person name="Feldblyum T.V."/>
            <person name="Pertea M."/>
            <person name="Allen J."/>
            <person name="Nierman W.C."/>
            <person name="Taracha E.L.N."/>
            <person name="Salzberg S.L."/>
            <person name="White O.R."/>
            <person name="Fitzhugh H.A."/>
            <person name="Morzaria S."/>
            <person name="Venter J.C."/>
            <person name="Fraser C.M."/>
            <person name="Nene V."/>
        </authorList>
    </citation>
    <scope>NUCLEOTIDE SEQUENCE [LARGE SCALE GENOMIC DNA]</scope>
    <source>
        <strain evidence="3 4">Muguga</strain>
    </source>
</reference>
<feature type="compositionally biased region" description="Polar residues" evidence="1">
    <location>
        <begin position="271"/>
        <end position="282"/>
    </location>
</feature>
<dbReference type="VEuPathDB" id="PiroplasmaDB:TpMuguga_03g00868"/>
<proteinExistence type="predicted"/>
<dbReference type="eggNOG" id="ENOG502RT00">
    <property type="taxonomic scope" value="Eukaryota"/>
</dbReference>
<evidence type="ECO:0000313" key="3">
    <source>
        <dbReference type="EMBL" id="EAN30710.1"/>
    </source>
</evidence>
<feature type="transmembrane region" description="Helical" evidence="2">
    <location>
        <begin position="6"/>
        <end position="28"/>
    </location>
</feature>
<dbReference type="OMA" id="WIIDIMN"/>
<dbReference type="AlphaFoldDB" id="Q4MYH2"/>
<feature type="region of interest" description="Disordered" evidence="1">
    <location>
        <begin position="271"/>
        <end position="293"/>
    </location>
</feature>
<dbReference type="RefSeq" id="XP_762993.1">
    <property type="nucleotide sequence ID" value="XM_757900.1"/>
</dbReference>
<organism evidence="3 4">
    <name type="scientific">Theileria parva</name>
    <name type="common">East coast fever infection agent</name>
    <dbReference type="NCBI Taxonomy" id="5875"/>
    <lineage>
        <taxon>Eukaryota</taxon>
        <taxon>Sar</taxon>
        <taxon>Alveolata</taxon>
        <taxon>Apicomplexa</taxon>
        <taxon>Aconoidasida</taxon>
        <taxon>Piroplasmida</taxon>
        <taxon>Theileriidae</taxon>
        <taxon>Theileria</taxon>
    </lineage>
</organism>
<dbReference type="GeneID" id="3499805"/>
<keyword evidence="2" id="KW-0472">Membrane</keyword>
<accession>Q4MYH2</accession>
<gene>
    <name evidence="3" type="ordered locus">TP03_0868</name>
</gene>
<keyword evidence="2" id="KW-1133">Transmembrane helix</keyword>
<evidence type="ECO:0000256" key="2">
    <source>
        <dbReference type="SAM" id="Phobius"/>
    </source>
</evidence>
<sequence>MGYYWIIDIMNLCVLYTYLILFVIIGYIHSADKYPYQASGNDGNDGNGESDGDEEENFDVIVRGIENILEEQDNYDNIETNIESILEDDGLQSESQPIPIHPQPILQPQTLTQPVNYYGPPPQPQPIIQPQPLPIHPQPLPIHPIHLTQPVVQQIGQYPHYYPIQQSIPRPIVPPYHPYGPPQSVPIPVGQIRLPVPTIQHPPSILLPILPRIATSPGFRPMGLGQLQPNVIHPGPLTQFPTPHGLQPGAFIQPVGPVVPQVEDQQTVQQTIESVQPDQSDQPSHDSIGHVAEGGLDKDKECKEIKLMKMDPKGNLVTIEYPEYRILWKDENTTKMTVNCFLEEIHCDDKCIWKHKEGKPRPKKITHNIKDNTITIICRGVCILVKNVSGTWEEIERRLPKKITFYTTDEQGNLDKLPEYYHKVDVSSSGSIKYILGPSSRCSRIDWEDKKLWERADDETYPQVVCFDLSMNLIIYFDTFVRVYGNKRGRYRQIFTKKNVRGFED</sequence>
<dbReference type="KEGG" id="tpv:TP03_0868"/>
<protein>
    <submittedName>
        <fullName evidence="3">Uncharacterized protein</fullName>
    </submittedName>
</protein>
<keyword evidence="2" id="KW-0812">Transmembrane</keyword>
<name>Q4MYH2_THEPA</name>
<dbReference type="EMBL" id="AAGK01000006">
    <property type="protein sequence ID" value="EAN30710.1"/>
    <property type="molecule type" value="Genomic_DNA"/>
</dbReference>
<dbReference type="Proteomes" id="UP000001949">
    <property type="component" value="Unassembled WGS sequence"/>
</dbReference>
<evidence type="ECO:0000313" key="4">
    <source>
        <dbReference type="Proteomes" id="UP000001949"/>
    </source>
</evidence>
<keyword evidence="4" id="KW-1185">Reference proteome</keyword>
<comment type="caution">
    <text evidence="3">The sequence shown here is derived from an EMBL/GenBank/DDBJ whole genome shotgun (WGS) entry which is preliminary data.</text>
</comment>
<dbReference type="InParanoid" id="Q4MYH2"/>